<feature type="transmembrane region" description="Helical" evidence="1">
    <location>
        <begin position="108"/>
        <end position="131"/>
    </location>
</feature>
<feature type="domain" description="Chlorhexidine efflux transporter" evidence="2">
    <location>
        <begin position="74"/>
        <end position="136"/>
    </location>
</feature>
<evidence type="ECO:0000256" key="1">
    <source>
        <dbReference type="SAM" id="Phobius"/>
    </source>
</evidence>
<feature type="transmembrane region" description="Helical" evidence="1">
    <location>
        <begin position="83"/>
        <end position="102"/>
    </location>
</feature>
<reference evidence="3 4" key="1">
    <citation type="submission" date="2019-03" db="EMBL/GenBank/DDBJ databases">
        <title>Genomic Encyclopedia of Type Strains, Phase IV (KMG-IV): sequencing the most valuable type-strain genomes for metagenomic binning, comparative biology and taxonomic classification.</title>
        <authorList>
            <person name="Goeker M."/>
        </authorList>
    </citation>
    <scope>NUCLEOTIDE SEQUENCE [LARGE SCALE GENOMIC DNA]</scope>
    <source>
        <strain evidence="3 4">DSM 11901</strain>
    </source>
</reference>
<dbReference type="EMBL" id="SNXW01000008">
    <property type="protein sequence ID" value="TDP81221.1"/>
    <property type="molecule type" value="Genomic_DNA"/>
</dbReference>
<dbReference type="AlphaFoldDB" id="A0A4R6R5K5"/>
<name>A0A4R6R5K5_9BURK</name>
<evidence type="ECO:0000259" key="2">
    <source>
        <dbReference type="Pfam" id="PF05232"/>
    </source>
</evidence>
<keyword evidence="1" id="KW-1133">Transmembrane helix</keyword>
<feature type="transmembrane region" description="Helical" evidence="1">
    <location>
        <begin position="12"/>
        <end position="31"/>
    </location>
</feature>
<dbReference type="RefSeq" id="WP_341770492.1">
    <property type="nucleotide sequence ID" value="NZ_SNXW01000008.1"/>
</dbReference>
<keyword evidence="1" id="KW-0812">Transmembrane</keyword>
<dbReference type="Proteomes" id="UP000294593">
    <property type="component" value="Unassembled WGS sequence"/>
</dbReference>
<dbReference type="InterPro" id="IPR058208">
    <property type="entry name" value="PACE"/>
</dbReference>
<accession>A0A4R6R5K5</accession>
<feature type="transmembrane region" description="Helical" evidence="1">
    <location>
        <begin position="43"/>
        <end position="62"/>
    </location>
</feature>
<evidence type="ECO:0000313" key="3">
    <source>
        <dbReference type="EMBL" id="TDP81221.1"/>
    </source>
</evidence>
<gene>
    <name evidence="3" type="ORF">EV672_1086</name>
</gene>
<dbReference type="Pfam" id="PF05232">
    <property type="entry name" value="BTP"/>
    <property type="match status" value="2"/>
</dbReference>
<protein>
    <submittedName>
        <fullName evidence="3">Putative membrane protein</fullName>
    </submittedName>
</protein>
<evidence type="ECO:0000313" key="4">
    <source>
        <dbReference type="Proteomes" id="UP000294593"/>
    </source>
</evidence>
<proteinExistence type="predicted"/>
<keyword evidence="1" id="KW-0472">Membrane</keyword>
<feature type="domain" description="Chlorhexidine efflux transporter" evidence="2">
    <location>
        <begin position="5"/>
        <end position="68"/>
    </location>
</feature>
<dbReference type="NCBIfam" id="NF033664">
    <property type="entry name" value="PACE_transport"/>
    <property type="match status" value="1"/>
</dbReference>
<comment type="caution">
    <text evidence="3">The sequence shown here is derived from an EMBL/GenBank/DDBJ whole genome shotgun (WGS) entry which is preliminary data.</text>
</comment>
<sequence length="145" mass="16190">MHLQGLRRKLIHACLYEAIAIGIVTVAVRLARPDADTAEAGLLAVSTSVIALLWNMAFNTWFEAWEARQADRTRTARRRMAHAIGFEGGLAAMTVPLIAWWLQVSWWAALLADLGLLVFFLGYTLIFNWVFDHAFGLPSHPTRSG</sequence>
<organism evidence="3 4">
    <name type="scientific">Aquabacterium commune</name>
    <dbReference type="NCBI Taxonomy" id="70586"/>
    <lineage>
        <taxon>Bacteria</taxon>
        <taxon>Pseudomonadati</taxon>
        <taxon>Pseudomonadota</taxon>
        <taxon>Betaproteobacteria</taxon>
        <taxon>Burkholderiales</taxon>
        <taxon>Aquabacterium</taxon>
    </lineage>
</organism>
<keyword evidence="4" id="KW-1185">Reference proteome</keyword>
<dbReference type="InterPro" id="IPR007896">
    <property type="entry name" value="BTP_bacteria"/>
</dbReference>